<feature type="transmembrane region" description="Helical" evidence="7">
    <location>
        <begin position="17"/>
        <end position="34"/>
    </location>
</feature>
<dbReference type="PROSITE" id="PS51296">
    <property type="entry name" value="RIESKE"/>
    <property type="match status" value="1"/>
</dbReference>
<dbReference type="InterPro" id="IPR017941">
    <property type="entry name" value="Rieske_2Fe-2S"/>
</dbReference>
<dbReference type="AlphaFoldDB" id="A0A1I2FPU0"/>
<keyword evidence="7" id="KW-0812">Transmembrane</keyword>
<dbReference type="PANTHER" id="PTHR10134">
    <property type="entry name" value="CYTOCHROME B-C1 COMPLEX SUBUNIT RIESKE, MITOCHONDRIAL"/>
    <property type="match status" value="1"/>
</dbReference>
<evidence type="ECO:0000256" key="6">
    <source>
        <dbReference type="ARBA" id="ARBA00034078"/>
    </source>
</evidence>
<keyword evidence="7" id="KW-1133">Transmembrane helix</keyword>
<evidence type="ECO:0000256" key="4">
    <source>
        <dbReference type="ARBA" id="ARBA00023014"/>
    </source>
</evidence>
<evidence type="ECO:0000256" key="1">
    <source>
        <dbReference type="ARBA" id="ARBA00022714"/>
    </source>
</evidence>
<dbReference type="STRING" id="385682.SAMN05444380_13218"/>
<dbReference type="GO" id="GO:0046872">
    <property type="term" value="F:metal ion binding"/>
    <property type="evidence" value="ECO:0007669"/>
    <property type="project" value="UniProtKB-KW"/>
</dbReference>
<dbReference type="RefSeq" id="WP_010528304.1">
    <property type="nucleotide sequence ID" value="NZ_AFSL01000079.1"/>
</dbReference>
<gene>
    <name evidence="9" type="ORF">SAMN05444380_13218</name>
</gene>
<dbReference type="PRINTS" id="PR00162">
    <property type="entry name" value="RIESKE"/>
</dbReference>
<feature type="domain" description="Rieske" evidence="8">
    <location>
        <begin position="47"/>
        <end position="139"/>
    </location>
</feature>
<keyword evidence="10" id="KW-1185">Reference proteome</keyword>
<keyword evidence="7" id="KW-0472">Membrane</keyword>
<dbReference type="SUPFAM" id="SSF50022">
    <property type="entry name" value="ISP domain"/>
    <property type="match status" value="1"/>
</dbReference>
<dbReference type="CDD" id="cd03467">
    <property type="entry name" value="Rieske"/>
    <property type="match status" value="1"/>
</dbReference>
<dbReference type="InterPro" id="IPR036922">
    <property type="entry name" value="Rieske_2Fe-2S_sf"/>
</dbReference>
<evidence type="ECO:0000313" key="9">
    <source>
        <dbReference type="EMBL" id="SFF06788.1"/>
    </source>
</evidence>
<name>A0A1I2FPU0_9BACT</name>
<keyword evidence="5" id="KW-1015">Disulfide bond</keyword>
<keyword evidence="1" id="KW-0001">2Fe-2S</keyword>
<evidence type="ECO:0000256" key="5">
    <source>
        <dbReference type="ARBA" id="ARBA00023157"/>
    </source>
</evidence>
<keyword evidence="4" id="KW-0411">Iron-sulfur</keyword>
<dbReference type="GO" id="GO:0051537">
    <property type="term" value="F:2 iron, 2 sulfur cluster binding"/>
    <property type="evidence" value="ECO:0007669"/>
    <property type="project" value="UniProtKB-KW"/>
</dbReference>
<comment type="cofactor">
    <cofactor evidence="6">
        <name>[2Fe-2S] cluster</name>
        <dbReference type="ChEBI" id="CHEBI:190135"/>
    </cofactor>
</comment>
<evidence type="ECO:0000256" key="3">
    <source>
        <dbReference type="ARBA" id="ARBA00023004"/>
    </source>
</evidence>
<dbReference type="GO" id="GO:0016020">
    <property type="term" value="C:membrane"/>
    <property type="evidence" value="ECO:0007669"/>
    <property type="project" value="InterPro"/>
</dbReference>
<accession>A0A1I2FPU0</accession>
<dbReference type="Pfam" id="PF00355">
    <property type="entry name" value="Rieske"/>
    <property type="match status" value="1"/>
</dbReference>
<dbReference type="InterPro" id="IPR005805">
    <property type="entry name" value="Rieske_Fe-S_prot_C"/>
</dbReference>
<dbReference type="InParanoid" id="A0A1I2FPU0"/>
<keyword evidence="3" id="KW-0408">Iron</keyword>
<evidence type="ECO:0000256" key="7">
    <source>
        <dbReference type="SAM" id="Phobius"/>
    </source>
</evidence>
<dbReference type="InterPro" id="IPR014349">
    <property type="entry name" value="Rieske_Fe-S_prot"/>
</dbReference>
<reference evidence="9 10" key="1">
    <citation type="submission" date="2016-10" db="EMBL/GenBank/DDBJ databases">
        <authorList>
            <person name="de Groot N.N."/>
        </authorList>
    </citation>
    <scope>NUCLEOTIDE SEQUENCE [LARGE SCALE GENOMIC DNA]</scope>
    <source>
        <strain evidence="9 10">DSM 19012</strain>
    </source>
</reference>
<evidence type="ECO:0000313" key="10">
    <source>
        <dbReference type="Proteomes" id="UP000181976"/>
    </source>
</evidence>
<dbReference type="OrthoDB" id="165343at2"/>
<keyword evidence="2" id="KW-0479">Metal-binding</keyword>
<evidence type="ECO:0000259" key="8">
    <source>
        <dbReference type="PROSITE" id="PS51296"/>
    </source>
</evidence>
<dbReference type="EMBL" id="FONA01000032">
    <property type="protein sequence ID" value="SFF06788.1"/>
    <property type="molecule type" value="Genomic_DNA"/>
</dbReference>
<proteinExistence type="predicted"/>
<evidence type="ECO:0000256" key="2">
    <source>
        <dbReference type="ARBA" id="ARBA00022723"/>
    </source>
</evidence>
<protein>
    <submittedName>
        <fullName evidence="9">Cytochrome b6-f complex iron-sulfur subunit</fullName>
    </submittedName>
</protein>
<dbReference type="Gene3D" id="2.102.10.10">
    <property type="entry name" value="Rieske [2Fe-2S] iron-sulphur domain"/>
    <property type="match status" value="1"/>
</dbReference>
<dbReference type="eggNOG" id="COG0723">
    <property type="taxonomic scope" value="Bacteria"/>
</dbReference>
<sequence>MKSLNLNINRRSFFKKFLYSLISLQFIYVIVRLLKPRTQILNLENYFDAGEISSFEKGKIYPFGTQKLYLHRLKDGGFLAVSSKCTHLGCTIGYNPQKKSFECPCHASAFNTNGEVMSPPATRPLDYYPIVFKDNHILIDINNPQRRSKFNQSQVKYI</sequence>
<organism evidence="9 10">
    <name type="scientific">Thermophagus xiamenensis</name>
    <dbReference type="NCBI Taxonomy" id="385682"/>
    <lineage>
        <taxon>Bacteria</taxon>
        <taxon>Pseudomonadati</taxon>
        <taxon>Bacteroidota</taxon>
        <taxon>Bacteroidia</taxon>
        <taxon>Marinilabiliales</taxon>
        <taxon>Marinilabiliaceae</taxon>
        <taxon>Thermophagus</taxon>
    </lineage>
</organism>
<dbReference type="Proteomes" id="UP000181976">
    <property type="component" value="Unassembled WGS sequence"/>
</dbReference>